<feature type="region of interest" description="Disordered" evidence="1">
    <location>
        <begin position="1"/>
        <end position="57"/>
    </location>
</feature>
<gene>
    <name evidence="2" type="ORF">AVDCRST_MAG69-1911</name>
</gene>
<feature type="region of interest" description="Disordered" evidence="1">
    <location>
        <begin position="424"/>
        <end position="483"/>
    </location>
</feature>
<feature type="compositionally biased region" description="Basic and acidic residues" evidence="1">
    <location>
        <begin position="319"/>
        <end position="329"/>
    </location>
</feature>
<organism evidence="2">
    <name type="scientific">uncultured Solirubrobacteraceae bacterium</name>
    <dbReference type="NCBI Taxonomy" id="1162706"/>
    <lineage>
        <taxon>Bacteria</taxon>
        <taxon>Bacillati</taxon>
        <taxon>Actinomycetota</taxon>
        <taxon>Thermoleophilia</taxon>
        <taxon>Solirubrobacterales</taxon>
        <taxon>Solirubrobacteraceae</taxon>
        <taxon>environmental samples</taxon>
    </lineage>
</organism>
<feature type="compositionally biased region" description="Basic residues" evidence="1">
    <location>
        <begin position="432"/>
        <end position="444"/>
    </location>
</feature>
<feature type="non-terminal residue" evidence="2">
    <location>
        <position position="483"/>
    </location>
</feature>
<feature type="region of interest" description="Disordered" evidence="1">
    <location>
        <begin position="81"/>
        <end position="190"/>
    </location>
</feature>
<proteinExistence type="predicted"/>
<feature type="region of interest" description="Disordered" evidence="1">
    <location>
        <begin position="250"/>
        <end position="360"/>
    </location>
</feature>
<feature type="compositionally biased region" description="Basic and acidic residues" evidence="1">
    <location>
        <begin position="154"/>
        <end position="169"/>
    </location>
</feature>
<feature type="non-terminal residue" evidence="2">
    <location>
        <position position="1"/>
    </location>
</feature>
<feature type="compositionally biased region" description="Basic residues" evidence="1">
    <location>
        <begin position="217"/>
        <end position="229"/>
    </location>
</feature>
<evidence type="ECO:0000313" key="2">
    <source>
        <dbReference type="EMBL" id="CAA9501394.1"/>
    </source>
</evidence>
<sequence>DGCAGLRRQAAEPGGRHRRRHRPGGARVPGRGAGSRAGRTARPADPRVAVQLGGGRRPRAVLRAAGGSLVGAETGADSLATARLAPVTKGGGSDRGRRRDVRRGPARSRGPRRLHRIRGAHRQPRPDLRADRLLGRPGLRQRAVRRRLPASEPVARDRPRRRAGDEGPARHGARPPLSRPPRLLAGGGGPAGLRLARAGIRLAGAAGAAVGGDRRLQRPHAGRHGGLRRRGLDPPRRGVLGLLRPAGAAVGVRGPRPAHRAASTTGRAVGSARRSRHRRLRGDDDRLGHLRRPQRGTGLAGGLADAQLRVARSRRPDRHGRDAVGDARAPRLLPAGRGDLPAGHRRRRLGAARPPGTGRRRYVRVLAGPHRDGLRGGALPDAAALRGPGYGLPRLGPARARLEPVRHRRRRHRLLAAEPDCDLVPEGGAGGRRTRRRARPRPRPRAAAGGRPARRRPLAVPDARGDGGLHLTRAVAAVPGPGV</sequence>
<accession>A0A6J4SK77</accession>
<feature type="compositionally biased region" description="Low complexity" evidence="1">
    <location>
        <begin position="174"/>
        <end position="184"/>
    </location>
</feature>
<reference evidence="2" key="1">
    <citation type="submission" date="2020-02" db="EMBL/GenBank/DDBJ databases">
        <authorList>
            <person name="Meier V. D."/>
        </authorList>
    </citation>
    <scope>NUCLEOTIDE SEQUENCE</scope>
    <source>
        <strain evidence="2">AVDCRST_MAG69</strain>
    </source>
</reference>
<feature type="compositionally biased region" description="Basic residues" evidence="1">
    <location>
        <begin position="98"/>
        <end position="123"/>
    </location>
</feature>
<protein>
    <submittedName>
        <fullName evidence="2">Uncharacterized protein</fullName>
    </submittedName>
</protein>
<name>A0A6J4SK77_9ACTN</name>
<evidence type="ECO:0000256" key="1">
    <source>
        <dbReference type="SAM" id="MobiDB-lite"/>
    </source>
</evidence>
<feature type="compositionally biased region" description="Basic and acidic residues" evidence="1">
    <location>
        <begin position="124"/>
        <end position="134"/>
    </location>
</feature>
<feature type="region of interest" description="Disordered" evidence="1">
    <location>
        <begin position="207"/>
        <end position="237"/>
    </location>
</feature>
<dbReference type="AlphaFoldDB" id="A0A6J4SK77"/>
<dbReference type="EMBL" id="CADCVP010000203">
    <property type="protein sequence ID" value="CAA9501394.1"/>
    <property type="molecule type" value="Genomic_DNA"/>
</dbReference>
<feature type="compositionally biased region" description="Low complexity" evidence="1">
    <location>
        <begin position="25"/>
        <end position="43"/>
    </location>
</feature>